<dbReference type="EMBL" id="MLFU01000192">
    <property type="protein sequence ID" value="KAK1474018.1"/>
    <property type="molecule type" value="Genomic_DNA"/>
</dbReference>
<gene>
    <name evidence="1" type="ORF">CTAM01_16047</name>
</gene>
<dbReference type="Proteomes" id="UP001227543">
    <property type="component" value="Unassembled WGS sequence"/>
</dbReference>
<accession>A0ABQ9QJQ0</accession>
<name>A0ABQ9QJQ0_9PEZI</name>
<dbReference type="RefSeq" id="XP_060373399.1">
    <property type="nucleotide sequence ID" value="XM_060532040.1"/>
</dbReference>
<evidence type="ECO:0000313" key="2">
    <source>
        <dbReference type="Proteomes" id="UP001227543"/>
    </source>
</evidence>
<keyword evidence="2" id="KW-1185">Reference proteome</keyword>
<protein>
    <submittedName>
        <fullName evidence="1">Uncharacterized protein</fullName>
    </submittedName>
</protein>
<dbReference type="GeneID" id="85416278"/>
<comment type="caution">
    <text evidence="1">The sequence shown here is derived from an EMBL/GenBank/DDBJ whole genome shotgun (WGS) entry which is preliminary data.</text>
</comment>
<reference evidence="1 2" key="1">
    <citation type="submission" date="2016-10" db="EMBL/GenBank/DDBJ databases">
        <title>The genome sequence of Colletotrichum fioriniae PJ7.</title>
        <authorList>
            <person name="Baroncelli R."/>
        </authorList>
    </citation>
    <scope>NUCLEOTIDE SEQUENCE [LARGE SCALE GENOMIC DNA]</scope>
    <source>
        <strain evidence="1 2">Tom-12</strain>
    </source>
</reference>
<organism evidence="1 2">
    <name type="scientific">Colletotrichum tamarilloi</name>
    <dbReference type="NCBI Taxonomy" id="1209934"/>
    <lineage>
        <taxon>Eukaryota</taxon>
        <taxon>Fungi</taxon>
        <taxon>Dikarya</taxon>
        <taxon>Ascomycota</taxon>
        <taxon>Pezizomycotina</taxon>
        <taxon>Sordariomycetes</taxon>
        <taxon>Hypocreomycetidae</taxon>
        <taxon>Glomerellales</taxon>
        <taxon>Glomerellaceae</taxon>
        <taxon>Colletotrichum</taxon>
        <taxon>Colletotrichum acutatum species complex</taxon>
    </lineage>
</organism>
<sequence length="225" mass="25248">MTDRSPSVSRKTLRHQFLRLWSVEGNLLATADGSSRTAYRTAVKLYNDEPTDDSVSIGEGIEQEPVQVPGFPDQTPHSHGSASTFQLGDDSSTELFITFRNFFMRSYNSSCGAFLDLTNPVTVGEKPTSLQLRSIVRLQAVTHMQSDSQEMKHRENHMENVIPYWTLQTKADGESQRLADALILWGQDSQWDISGVADDRSLMYISGNTKTFLPLLKLLTHDYSA</sequence>
<proteinExistence type="predicted"/>
<evidence type="ECO:0000313" key="1">
    <source>
        <dbReference type="EMBL" id="KAK1474018.1"/>
    </source>
</evidence>